<dbReference type="Proteomes" id="UP000183253">
    <property type="component" value="Unassembled WGS sequence"/>
</dbReference>
<reference evidence="8 9" key="1">
    <citation type="submission" date="2016-10" db="EMBL/GenBank/DDBJ databases">
        <authorList>
            <person name="de Groot N.N."/>
        </authorList>
    </citation>
    <scope>NUCLEOTIDE SEQUENCE [LARGE SCALE GENOMIC DNA]</scope>
    <source>
        <strain evidence="8 9">DSM 25383</strain>
    </source>
</reference>
<dbReference type="RefSeq" id="WP_044106307.1">
    <property type="nucleotide sequence ID" value="NZ_CAEG01000007.1"/>
</dbReference>
<keyword evidence="2 6" id="KW-0812">Transmembrane</keyword>
<evidence type="ECO:0000256" key="5">
    <source>
        <dbReference type="SAM" id="MobiDB-lite"/>
    </source>
</evidence>
<evidence type="ECO:0000256" key="4">
    <source>
        <dbReference type="ARBA" id="ARBA00023136"/>
    </source>
</evidence>
<feature type="domain" description="Translocation and assembly module TamB C-terminal" evidence="7">
    <location>
        <begin position="1033"/>
        <end position="1471"/>
    </location>
</feature>
<dbReference type="EMBL" id="FNRI01000011">
    <property type="protein sequence ID" value="SEA97841.1"/>
    <property type="molecule type" value="Genomic_DNA"/>
</dbReference>
<feature type="compositionally biased region" description="Basic and acidic residues" evidence="5">
    <location>
        <begin position="1501"/>
        <end position="1518"/>
    </location>
</feature>
<evidence type="ECO:0000256" key="6">
    <source>
        <dbReference type="SAM" id="Phobius"/>
    </source>
</evidence>
<evidence type="ECO:0000256" key="2">
    <source>
        <dbReference type="ARBA" id="ARBA00022692"/>
    </source>
</evidence>
<keyword evidence="9" id="KW-1185">Reference proteome</keyword>
<dbReference type="GO" id="GO:0005886">
    <property type="term" value="C:plasma membrane"/>
    <property type="evidence" value="ECO:0007669"/>
    <property type="project" value="InterPro"/>
</dbReference>
<dbReference type="Pfam" id="PF04357">
    <property type="entry name" value="TamB"/>
    <property type="match status" value="1"/>
</dbReference>
<dbReference type="OrthoDB" id="680700at2"/>
<comment type="subcellular location">
    <subcellularLocation>
        <location evidence="1">Membrane</location>
        <topology evidence="1">Single-pass membrane protein</topology>
    </subcellularLocation>
</comment>
<proteinExistence type="predicted"/>
<feature type="region of interest" description="Disordered" evidence="5">
    <location>
        <begin position="1489"/>
        <end position="1537"/>
    </location>
</feature>
<evidence type="ECO:0000313" key="9">
    <source>
        <dbReference type="Proteomes" id="UP000183253"/>
    </source>
</evidence>
<evidence type="ECO:0000259" key="7">
    <source>
        <dbReference type="Pfam" id="PF04357"/>
    </source>
</evidence>
<organism evidence="8 9">
    <name type="scientific">Alistipes timonensis JC136</name>
    <dbReference type="NCBI Taxonomy" id="1033731"/>
    <lineage>
        <taxon>Bacteria</taxon>
        <taxon>Pseudomonadati</taxon>
        <taxon>Bacteroidota</taxon>
        <taxon>Bacteroidia</taxon>
        <taxon>Bacteroidales</taxon>
        <taxon>Rikenellaceae</taxon>
        <taxon>Alistipes</taxon>
    </lineage>
</organism>
<evidence type="ECO:0000313" key="8">
    <source>
        <dbReference type="EMBL" id="SEA97841.1"/>
    </source>
</evidence>
<evidence type="ECO:0000256" key="3">
    <source>
        <dbReference type="ARBA" id="ARBA00022989"/>
    </source>
</evidence>
<evidence type="ECO:0000256" key="1">
    <source>
        <dbReference type="ARBA" id="ARBA00004167"/>
    </source>
</evidence>
<accession>A0A1H4FL06</accession>
<sequence length="1537" mass="170132">MRKGIKILGKVFSAAVLLLIILPVFLSLLLDIPAVQNFVVHKAAEVVSRKLETTVSIDRVDIGIFSKIKVQGFYVEDYGRDTLLYVGKLDAYVTGFGIFGGGLAFSRGEIADAKLYLRQMPDGEMNIKQIVNRMSDPDKPKKGNFKLSLKRASIENMDLCLERIDSMAPDYGIDFSHMHLYGLTARVDDFTIDGSAIYTTIAALTARERSGFVLDHLAGRFYMTQGCLGFEDASIVTARSNIRIPYISLVGNSWAEYKDFLGQVRIEAALRNTSVSTDDIAWFAPKLRDWHLDFSNIDVEVAGVVADFTAKVRGMHIGEGTTLVADAVVKGLPDIRDTWFDLSVPRLHSSAEAMDGLAFGIAGRKLSDKLVGILGNSGSIDLNARFRGKLASFDMQLGAATEVGDVACNLRMSPLKKGLSSVRGDVETRNLRLGELLDRRDLLGNATLTAYVDGVIGKGVADANVVGNVTRLGFNGYVYDSLRLDGRLRNREFDGRITARDPNLDFDFFGLVDFNDSVPRYDFTMDLRHADLARLHINRRDSVSQLSAHIVANAGGRSLDDLNGRIQVTGARYRYNDKEIEATNMTVTGENSERSKLVELHSDFADATFRSKTSYRTVFEYLRRSAWKYLPMLSEAPPETGPSERKAAVANDFSLLSVNIRNFNPVADAVSAGLQVADGSSLQLLFNPASDQLSLKASSEYVERRRMLATRLSVNASNRGDSLAVYASAEDLYAGVLHLPRLSLTGGARQGRVQLSAGFNDTVRRVSGLVGFRTSVADEHGANGRVVDLRILPSHITRGDKTWQIYARKIRIDTARIVIDKFFVMNREQELLLDGIASRSREDSVTLSLRNFDLSPFTQVAERMGYVIEGRTNGSAKMKSVLRGGEISADILFDSVEVNDIPAPPMRLASRWDFARNRAGVTVVDRVKRDTLVRGFYAPDRMRYYARLDVDSLDMGLLDPILTGVISSTEGVASADLVLQGQRREAELAGEIRVSGLRTKVDFTQVAYSMPEAVLSVKNNRFRASNVAVFDPQGHRGRFDFDMSLQHLSNISYDVRVAPQQMLVLDTDADDNDAFYGKVYATGSARISGDKGAVRMDITASTDGNSSFVLPLSSKSNISNADFVVFVQPEKTDTLDNVARKKLLFERKHRQRADAASQMNITMALDVRPDAEVEIDVAGNTVKGRGEGTLNLAINPRANIFEIYGDYTISEGSFMLSLQQIINKRFTIESGSSIQWTGSPMNALLDIDAVYKLKASLQPLLQGTSENLGGDRSVPVECIIHLGDRLSNPSIGFDVRVPGSDPETQTLVTNALSTPETVDTQFLYLLLFNSFMSENSSQANANIGSSVSAATGLEFVSNMVSNWLSSSDYNVVIRYRPKSELTSDEVDFGLSKSLINNRLFVEVEGNYLIDNKQAAVNNNSMSNFMGEAYITYLIDRAGTLKLKAFTQTIDRFDENQGLQETGIGVYFKEDFNNLRDLRDRIRERFTNKRRKARRMARRTTRAAEKAAEEAENSRRQEPADTLSPFGNVKHEENERDI</sequence>
<gene>
    <name evidence="8" type="ORF">SAMN05444145_11126</name>
</gene>
<feature type="compositionally biased region" description="Basic and acidic residues" evidence="5">
    <location>
        <begin position="1528"/>
        <end position="1537"/>
    </location>
</feature>
<feature type="transmembrane region" description="Helical" evidence="6">
    <location>
        <begin position="7"/>
        <end position="30"/>
    </location>
</feature>
<protein>
    <recommendedName>
        <fullName evidence="7">Translocation and assembly module TamB C-terminal domain-containing protein</fullName>
    </recommendedName>
</protein>
<dbReference type="STRING" id="1033731.SAMN05444145_11126"/>
<keyword evidence="3 6" id="KW-1133">Transmembrane helix</keyword>
<dbReference type="GO" id="GO:0009306">
    <property type="term" value="P:protein secretion"/>
    <property type="evidence" value="ECO:0007669"/>
    <property type="project" value="InterPro"/>
</dbReference>
<name>A0A1H4FL06_9BACT</name>
<keyword evidence="4 6" id="KW-0472">Membrane</keyword>
<feature type="compositionally biased region" description="Basic residues" evidence="5">
    <location>
        <begin position="1489"/>
        <end position="1500"/>
    </location>
</feature>
<dbReference type="PANTHER" id="PTHR36985:SF1">
    <property type="entry name" value="TRANSLOCATION AND ASSEMBLY MODULE SUBUNIT TAMB"/>
    <property type="match status" value="1"/>
</dbReference>
<dbReference type="PANTHER" id="PTHR36985">
    <property type="entry name" value="TRANSLOCATION AND ASSEMBLY MODULE SUBUNIT TAMB"/>
    <property type="match status" value="1"/>
</dbReference>
<dbReference type="InterPro" id="IPR007452">
    <property type="entry name" value="TamB_C"/>
</dbReference>